<proteinExistence type="predicted"/>
<dbReference type="EMBL" id="MN739325">
    <property type="protein sequence ID" value="QHS98847.1"/>
    <property type="molecule type" value="Genomic_DNA"/>
</dbReference>
<protein>
    <submittedName>
        <fullName evidence="2">Uncharacterized protein</fullName>
    </submittedName>
</protein>
<accession>A0A6C0C2K9</accession>
<keyword evidence="1" id="KW-0175">Coiled coil</keyword>
<reference evidence="2" key="1">
    <citation type="journal article" date="2020" name="Nature">
        <title>Giant virus diversity and host interactions through global metagenomics.</title>
        <authorList>
            <person name="Schulz F."/>
            <person name="Roux S."/>
            <person name="Paez-Espino D."/>
            <person name="Jungbluth S."/>
            <person name="Walsh D.A."/>
            <person name="Denef V.J."/>
            <person name="McMahon K.D."/>
            <person name="Konstantinidis K.T."/>
            <person name="Eloe-Fadrosh E.A."/>
            <person name="Kyrpides N.C."/>
            <person name="Woyke T."/>
        </authorList>
    </citation>
    <scope>NUCLEOTIDE SEQUENCE</scope>
    <source>
        <strain evidence="2">GVMAG-M-3300020185-18</strain>
    </source>
</reference>
<organism evidence="2">
    <name type="scientific">viral metagenome</name>
    <dbReference type="NCBI Taxonomy" id="1070528"/>
    <lineage>
        <taxon>unclassified sequences</taxon>
        <taxon>metagenomes</taxon>
        <taxon>organismal metagenomes</taxon>
    </lineage>
</organism>
<sequence>MTDLIKNIIIASDLIYKEKKIYNVDEKLDWKTRHFLLLKNKDYTISNIFTKSPTQSELTFSVNNDIIIKNGDTVIQTYIFNEGESIKSTNESIFKNKNTSIIKIKQTNENDITINLIETVSKNNTLLYKKKIPEDIIKSTEIHILDKKLEGIDNIFQVNKISSLERKIMKQIALNEEMAKKHKQVDTQIKYLLQRDEFNNVLNIKADKNTQLNLINKKTIHDISNIANKINDSYYTQGQINDTISLINIRNTNIENNLENYKNQINDTFYTKEQAIILNNNLNTTDDEIKNDIDIFKKTVQSNYYTKKAAKNDIDAFNTKDKKTNTELIKIKETHYGLLTGLQNRTNALETDNSKIKNNIDTFKTNVASTYYTKNENENNMKTINNNIETRKLEIESLKKYIMNSYYTQIEINNNFTALLESDKNIEKQISDFKTDVKQNYYNKNSINDTLSIINKKHLNIEKNIENLKKKTESTYYTNDKAATINIKVESQHEKLKNDIATMGNVVKTQLNKKIIQNTSQIEILNKNNEGLQKNITNFKNEIDKKYITIEESNKINNKFLTLDSELEIFKNTVDTTYSTQEIFNNTINKLNFASSKTSNDIESLKIYVMDKYYTKYTIDDKLKLFERVETDITSDLNKYKQTVKEQYYDKTSINNTIEILNNTNDDIQNKLKTIKTYNTNTFINKDELNNELAKLNIKNNTLNTEFNSKFDDVKKQIIFYDDKNENEKKFIIGNSNIKKTLNISRGNITFIPYSNNIKDNTGGNNKIIISTNHWQKQGDKKSSSMLYFTHIKKTNQEQINTRMEFNAETGKLHIKGGVNIENNGLGNISTIKKVSFKDINGKPSVYFDSGFYIGNNTVNRDEPVLGGDVIIKNANNIYRPVKITGDISIDKNGATILADDIITSEHIKAKQISNKHVSDNEQDKIAIDKTTLQLGRGLKWLNGNTVINSEVSNLHNYHNKRKTFLCKFPCFGDFYSTDHPPLISKTDIILKEIGPEARHQEMWGVNDNTDYYIFRPWGNDKALEISNILDKKDFIDLQEKFHTPTFLNYKSWSISLDISMNKDDISSDNNEWVALLNINGIGDADIYLLDGQAYISGDESTGGQRLGDAGKTTINDKYIDVINQKEWTNITFTFNHNNNSGITRAVEISFYRNGRFIDSHTPDTVETDKFRLLDKLLLFNEQSNNPLQNAYTGYGWTKNITLYKKSLSQDEVLKLYEEPEKTADDIVEGGETEMIIKNIQQINKLSTKSINQEKEIKDMDILIKNLQNTIVELTGEINALKVPS</sequence>
<name>A0A6C0C2K9_9ZZZZ</name>
<feature type="coiled-coil region" evidence="1">
    <location>
        <begin position="651"/>
        <end position="706"/>
    </location>
</feature>
<evidence type="ECO:0000256" key="1">
    <source>
        <dbReference type="SAM" id="Coils"/>
    </source>
</evidence>
<evidence type="ECO:0000313" key="2">
    <source>
        <dbReference type="EMBL" id="QHS98847.1"/>
    </source>
</evidence>